<feature type="transmembrane region" description="Helical" evidence="2">
    <location>
        <begin position="208"/>
        <end position="231"/>
    </location>
</feature>
<feature type="domain" description="EamA" evidence="3">
    <location>
        <begin position="5"/>
        <end position="138"/>
    </location>
</feature>
<dbReference type="SUPFAM" id="SSF103481">
    <property type="entry name" value="Multidrug resistance efflux transporter EmrE"/>
    <property type="match status" value="2"/>
</dbReference>
<feature type="transmembrane region" description="Helical" evidence="2">
    <location>
        <begin position="238"/>
        <end position="258"/>
    </location>
</feature>
<evidence type="ECO:0000256" key="2">
    <source>
        <dbReference type="SAM" id="Phobius"/>
    </source>
</evidence>
<dbReference type="InterPro" id="IPR000620">
    <property type="entry name" value="EamA_dom"/>
</dbReference>
<name>A0A974GWJ5_SEDHY</name>
<sequence length="290" mass="32061">MNRTKGIFFGIMAAFIYGFTPILGKMSYMEGSNSLSLTFYRNFLSIPLLFFMLKFNNISVKINKVETKKLAVLSSLGPTLTALTLYGSFNYISVGMSTTIHYIYPVLVTAACIMIFKEKVSKEIIIALILSTIGVMMFLEGNFSLLGVFLSFASGVIFAAHLIYIDKSGLNSMYPFKITFYLSIFSSVYLFLFGILSKTLVFDITPVGWLFTLSVAFFASFLANSFILIGVKHAGPTITSIVGMFEPITSIILGIIFLKEPLTTRNIIACILILAGVLIVSIVKDKKIEN</sequence>
<keyword evidence="5" id="KW-1185">Reference proteome</keyword>
<accession>A0A974GWJ5</accession>
<feature type="domain" description="EamA" evidence="3">
    <location>
        <begin position="146"/>
        <end position="281"/>
    </location>
</feature>
<feature type="transmembrane region" description="Helical" evidence="2">
    <location>
        <begin position="123"/>
        <end position="139"/>
    </location>
</feature>
<proteinExistence type="inferred from homology"/>
<protein>
    <submittedName>
        <fullName evidence="4">DMT family transporter</fullName>
    </submittedName>
</protein>
<reference evidence="4" key="1">
    <citation type="submission" date="2020-07" db="EMBL/GenBank/DDBJ databases">
        <title>Genomic analysis of a strain of Sedimentibacter Hydroxybenzoicus DSM7310.</title>
        <authorList>
            <person name="Ma S."/>
        </authorList>
    </citation>
    <scope>NUCLEOTIDE SEQUENCE</scope>
    <source>
        <strain evidence="4">DSM 7310</strain>
    </source>
</reference>
<dbReference type="PANTHER" id="PTHR22911">
    <property type="entry name" value="ACYL-MALONYL CONDENSING ENZYME-RELATED"/>
    <property type="match status" value="1"/>
</dbReference>
<feature type="transmembrane region" description="Helical" evidence="2">
    <location>
        <begin position="264"/>
        <end position="283"/>
    </location>
</feature>
<gene>
    <name evidence="4" type="ORF">HZF24_10475</name>
</gene>
<feature type="transmembrane region" description="Helical" evidence="2">
    <location>
        <begin position="99"/>
        <end position="116"/>
    </location>
</feature>
<dbReference type="Pfam" id="PF00892">
    <property type="entry name" value="EamA"/>
    <property type="match status" value="2"/>
</dbReference>
<evidence type="ECO:0000313" key="5">
    <source>
        <dbReference type="Proteomes" id="UP000611629"/>
    </source>
</evidence>
<comment type="similarity">
    <text evidence="1">Belongs to the EamA transporter family.</text>
</comment>
<feature type="transmembrane region" description="Helical" evidence="2">
    <location>
        <begin position="178"/>
        <end position="196"/>
    </location>
</feature>
<keyword evidence="2" id="KW-0812">Transmembrane</keyword>
<feature type="transmembrane region" description="Helical" evidence="2">
    <location>
        <begin position="145"/>
        <end position="166"/>
    </location>
</feature>
<dbReference type="Proteomes" id="UP000611629">
    <property type="component" value="Unassembled WGS sequence"/>
</dbReference>
<dbReference type="InterPro" id="IPR037185">
    <property type="entry name" value="EmrE-like"/>
</dbReference>
<organism evidence="4 5">
    <name type="scientific">Sedimentibacter hydroxybenzoicus DSM 7310</name>
    <dbReference type="NCBI Taxonomy" id="1123245"/>
    <lineage>
        <taxon>Bacteria</taxon>
        <taxon>Bacillati</taxon>
        <taxon>Bacillota</taxon>
        <taxon>Tissierellia</taxon>
        <taxon>Sedimentibacter</taxon>
    </lineage>
</organism>
<comment type="caution">
    <text evidence="4">The sequence shown here is derived from an EMBL/GenBank/DDBJ whole genome shotgun (WGS) entry which is preliminary data.</text>
</comment>
<dbReference type="EMBL" id="JACBNQ010000011">
    <property type="protein sequence ID" value="NYB74559.1"/>
    <property type="molecule type" value="Genomic_DNA"/>
</dbReference>
<evidence type="ECO:0000259" key="3">
    <source>
        <dbReference type="Pfam" id="PF00892"/>
    </source>
</evidence>
<evidence type="ECO:0000256" key="1">
    <source>
        <dbReference type="ARBA" id="ARBA00007362"/>
    </source>
</evidence>
<feature type="transmembrane region" description="Helical" evidence="2">
    <location>
        <begin position="39"/>
        <end position="58"/>
    </location>
</feature>
<dbReference type="GO" id="GO:0016020">
    <property type="term" value="C:membrane"/>
    <property type="evidence" value="ECO:0007669"/>
    <property type="project" value="InterPro"/>
</dbReference>
<dbReference type="AlphaFoldDB" id="A0A974GWJ5"/>
<dbReference type="PANTHER" id="PTHR22911:SF137">
    <property type="entry name" value="SOLUTE CARRIER FAMILY 35 MEMBER G2-RELATED"/>
    <property type="match status" value="1"/>
</dbReference>
<dbReference type="RefSeq" id="WP_179238267.1">
    <property type="nucleotide sequence ID" value="NZ_JACBNQ010000011.1"/>
</dbReference>
<keyword evidence="2" id="KW-0472">Membrane</keyword>
<evidence type="ECO:0000313" key="4">
    <source>
        <dbReference type="EMBL" id="NYB74559.1"/>
    </source>
</evidence>
<feature type="transmembrane region" description="Helical" evidence="2">
    <location>
        <begin position="7"/>
        <end position="27"/>
    </location>
</feature>
<feature type="transmembrane region" description="Helical" evidence="2">
    <location>
        <begin position="70"/>
        <end position="93"/>
    </location>
</feature>
<keyword evidence="2" id="KW-1133">Transmembrane helix</keyword>